<gene>
    <name evidence="3" type="primary">YD62</name>
</gene>
<dbReference type="OrthoDB" id="432381at2759"/>
<accession>A0A034W460</accession>
<dbReference type="PANTHER" id="PTHR46190:SF1">
    <property type="entry name" value="SI:CH211-201H21.5"/>
    <property type="match status" value="1"/>
</dbReference>
<dbReference type="EMBL" id="GAKP01010042">
    <property type="protein sequence ID" value="JAC48910.1"/>
    <property type="molecule type" value="Transcribed_RNA"/>
</dbReference>
<dbReference type="KEGG" id="bdr:105225901"/>
<dbReference type="AlphaFoldDB" id="A0A034W460"/>
<dbReference type="InterPro" id="IPR036452">
    <property type="entry name" value="Ribo_hydro-like"/>
</dbReference>
<reference evidence="3" key="1">
    <citation type="journal article" date="2014" name="BMC Genomics">
        <title>Characterizing the developmental transcriptome of the oriental fruit fly, Bactrocera dorsalis (Diptera: Tephritidae) through comparative genomic analysis with Drosophila melanogaster utilizing modENCODE datasets.</title>
        <authorList>
            <person name="Geib S.M."/>
            <person name="Calla B."/>
            <person name="Hall B."/>
            <person name="Hou S."/>
            <person name="Manoukis N.C."/>
        </authorList>
    </citation>
    <scope>NUCLEOTIDE SEQUENCE</scope>
    <source>
        <strain evidence="3">Punador</strain>
    </source>
</reference>
<organism evidence="3">
    <name type="scientific">Bactrocera dorsalis</name>
    <name type="common">Oriental fruit fly</name>
    <name type="synonym">Dacus dorsalis</name>
    <dbReference type="NCBI Taxonomy" id="27457"/>
    <lineage>
        <taxon>Eukaryota</taxon>
        <taxon>Metazoa</taxon>
        <taxon>Ecdysozoa</taxon>
        <taxon>Arthropoda</taxon>
        <taxon>Hexapoda</taxon>
        <taxon>Insecta</taxon>
        <taxon>Pterygota</taxon>
        <taxon>Neoptera</taxon>
        <taxon>Endopterygota</taxon>
        <taxon>Diptera</taxon>
        <taxon>Brachycera</taxon>
        <taxon>Muscomorpha</taxon>
        <taxon>Tephritoidea</taxon>
        <taxon>Tephritidae</taxon>
        <taxon>Bactrocera</taxon>
        <taxon>Bactrocera</taxon>
    </lineage>
</organism>
<dbReference type="Pfam" id="PF01156">
    <property type="entry name" value="IU_nuc_hydro"/>
    <property type="match status" value="1"/>
</dbReference>
<evidence type="ECO:0000313" key="3">
    <source>
        <dbReference type="EMBL" id="JAC48910.1"/>
    </source>
</evidence>
<feature type="domain" description="Inosine/uridine-preferring nucleoside hydrolase" evidence="2">
    <location>
        <begin position="8"/>
        <end position="321"/>
    </location>
</feature>
<dbReference type="RefSeq" id="XP_011202877.2">
    <property type="nucleotide sequence ID" value="XM_011204575.4"/>
</dbReference>
<dbReference type="Gene3D" id="3.90.245.10">
    <property type="entry name" value="Ribonucleoside hydrolase-like"/>
    <property type="match status" value="1"/>
</dbReference>
<evidence type="ECO:0000259" key="2">
    <source>
        <dbReference type="Pfam" id="PF01156"/>
    </source>
</evidence>
<comment type="similarity">
    <text evidence="1">Belongs to the IUNH family.</text>
</comment>
<sequence>MSAQNRFVILDCDGGSDDAWALMLLLKAAAEQHVTLLAVTICGCGNTDLRNAARNMYRILKAYNRTEIPIYYGASESLIPPIAPLDDNKYFHGRDGFGDILPLEIDYKLDEVVQNEHAVVAINRICTEHPKKVTIIGVGPLTNIALCYSMFGDGFANAVKDFYLMGGNHQGVGNCTRCAEFNFYADPEAAHAVLARTKCPITILPWEPCMEDRFFICINWRLDELGALAANTCSAINIMNKVERAQWLPSNFKSWIPCDALIVAAFLFERVLVRKKSSWHATVDLTGHTRGQMILDHLQEVDKFPKNVDVIELLDADAFKKIARWAVGLYDEFVVEHSNGNGVL</sequence>
<evidence type="ECO:0000256" key="1">
    <source>
        <dbReference type="ARBA" id="ARBA00009176"/>
    </source>
</evidence>
<dbReference type="SUPFAM" id="SSF53590">
    <property type="entry name" value="Nucleoside hydrolase"/>
    <property type="match status" value="1"/>
</dbReference>
<dbReference type="GeneID" id="105225901"/>
<proteinExistence type="inferred from homology"/>
<dbReference type="PANTHER" id="PTHR46190">
    <property type="entry name" value="SI:CH211-201H21.5-RELATED"/>
    <property type="match status" value="1"/>
</dbReference>
<protein>
    <submittedName>
        <fullName evidence="3">Uncharacterized protein C17G8.02</fullName>
    </submittedName>
</protein>
<dbReference type="GO" id="GO:0016799">
    <property type="term" value="F:hydrolase activity, hydrolyzing N-glycosyl compounds"/>
    <property type="evidence" value="ECO:0007669"/>
    <property type="project" value="InterPro"/>
</dbReference>
<name>A0A034W460_BACDO</name>
<dbReference type="InterPro" id="IPR001910">
    <property type="entry name" value="Inosine/uridine_hydrolase_dom"/>
</dbReference>
<dbReference type="InterPro" id="IPR052775">
    <property type="entry name" value="IUN_hydrolase"/>
</dbReference>